<reference evidence="3 4" key="1">
    <citation type="submission" date="2012-06" db="EMBL/GenBank/DDBJ databases">
        <title>Finished chromosome of genome of Oscillatoria acuminata PCC 6304.</title>
        <authorList>
            <consortium name="US DOE Joint Genome Institute"/>
            <person name="Gugger M."/>
            <person name="Coursin T."/>
            <person name="Rippka R."/>
            <person name="Tandeau De Marsac N."/>
            <person name="Huntemann M."/>
            <person name="Wei C.-L."/>
            <person name="Han J."/>
            <person name="Detter J.C."/>
            <person name="Han C."/>
            <person name="Tapia R."/>
            <person name="Davenport K."/>
            <person name="Daligault H."/>
            <person name="Erkkila T."/>
            <person name="Gu W."/>
            <person name="Munk A.C.C."/>
            <person name="Teshima H."/>
            <person name="Xu Y."/>
            <person name="Chain P."/>
            <person name="Chen A."/>
            <person name="Krypides N."/>
            <person name="Mavromatis K."/>
            <person name="Markowitz V."/>
            <person name="Szeto E."/>
            <person name="Ivanova N."/>
            <person name="Mikhailova N."/>
            <person name="Ovchinnikova G."/>
            <person name="Pagani I."/>
            <person name="Pati A."/>
            <person name="Goodwin L."/>
            <person name="Peters L."/>
            <person name="Pitluck S."/>
            <person name="Woyke T."/>
            <person name="Kerfeld C."/>
        </authorList>
    </citation>
    <scope>NUCLEOTIDE SEQUENCE [LARGE SCALE GENOMIC DNA]</scope>
    <source>
        <strain evidence="3 4">PCC 6304</strain>
    </source>
</reference>
<dbReference type="OrthoDB" id="468044at2"/>
<keyword evidence="3" id="KW-0808">Transferase</keyword>
<dbReference type="InterPro" id="IPR030931">
    <property type="entry name" value="Group_II_RT_mat"/>
</dbReference>
<sequence length="597" mass="68357">MSKVKTEWSQIDWAKVQTKVTKLQNQIYAASKDGNTAFKVRLQKTLITSYSARLLAVRRVTQENKGKATAGVDGIKNLDPSERIKLAETLRLDGKATPLLRVEIPNPGKKETRPLGIPTIEDRAKQALAKLALEPEWEAKFEPNSYGFRPGRSCHDAIIAIELQVRRQSKYILDADLKGCFDNIDHEALIGKLNTFPIMENQVRAWLKSGIMKGDVFYKTESGTPTGGVISPLLANIALHGLETHIADKFPTFRTRKGQEKGKMKEWSEARTIRYADDFVILHEKLEVIQEAKSETEKWLATIGLKLNENKTRIAHTIKEVEGQKPGFDFLGFNIRSYEVGKHKCGTNAHGKKLMQRTRVQPSEESIKKFRKQVKTILKTGHSMPPAEMLKRHNWFVRGWANYFKTGDSSGEIFRKLQHDLYPVYLNWGQKKFAQRGNGYIASKIFHKSKTSAWNFGWKEDNYLHLAVTLYEFDYEQYIKVQGTRSPYDGDWVFWAKRRGSHPLCPKDIKRGLKSQEWKCSHCGLPFYVEDPIEVHHIDGNRENNKKTNKTLVHLHCHDEIHNMMRGQSQRNSPPSLKPDTLKGVSPVWQPSLEGNS</sequence>
<protein>
    <submittedName>
        <fullName evidence="3">Retron-type reverse transcriptase</fullName>
    </submittedName>
</protein>
<evidence type="ECO:0000259" key="2">
    <source>
        <dbReference type="PROSITE" id="PS50878"/>
    </source>
</evidence>
<dbReference type="InterPro" id="IPR025960">
    <property type="entry name" value="RVT_N"/>
</dbReference>
<dbReference type="eggNOG" id="COG3344">
    <property type="taxonomic scope" value="Bacteria"/>
</dbReference>
<proteinExistence type="predicted"/>
<dbReference type="AlphaFoldDB" id="K9THJ4"/>
<name>K9THJ4_9CYAN</name>
<accession>K9THJ4</accession>
<dbReference type="GO" id="GO:0003964">
    <property type="term" value="F:RNA-directed DNA polymerase activity"/>
    <property type="evidence" value="ECO:0007669"/>
    <property type="project" value="UniProtKB-KW"/>
</dbReference>
<gene>
    <name evidence="3" type="ORF">Oscil6304_2396</name>
</gene>
<dbReference type="InterPro" id="IPR013597">
    <property type="entry name" value="Mat_intron_G2"/>
</dbReference>
<evidence type="ECO:0000256" key="1">
    <source>
        <dbReference type="SAM" id="MobiDB-lite"/>
    </source>
</evidence>
<dbReference type="SMART" id="SM00507">
    <property type="entry name" value="HNHc"/>
    <property type="match status" value="1"/>
</dbReference>
<dbReference type="KEGG" id="oac:Oscil6304_2396"/>
<dbReference type="SUPFAM" id="SSF56672">
    <property type="entry name" value="DNA/RNA polymerases"/>
    <property type="match status" value="1"/>
</dbReference>
<dbReference type="Pfam" id="PF00078">
    <property type="entry name" value="RVT_1"/>
    <property type="match status" value="1"/>
</dbReference>
<dbReference type="CDD" id="cd01651">
    <property type="entry name" value="RT_G2_intron"/>
    <property type="match status" value="1"/>
</dbReference>
<dbReference type="Pfam" id="PF13655">
    <property type="entry name" value="RVT_N"/>
    <property type="match status" value="1"/>
</dbReference>
<dbReference type="PANTHER" id="PTHR34047">
    <property type="entry name" value="NUCLEAR INTRON MATURASE 1, MITOCHONDRIAL-RELATED"/>
    <property type="match status" value="1"/>
</dbReference>
<feature type="region of interest" description="Disordered" evidence="1">
    <location>
        <begin position="566"/>
        <end position="597"/>
    </location>
</feature>
<dbReference type="PATRIC" id="fig|56110.3.peg.2852"/>
<keyword evidence="3" id="KW-0548">Nucleotidyltransferase</keyword>
<organism evidence="3 4">
    <name type="scientific">Oscillatoria acuminata PCC 6304</name>
    <dbReference type="NCBI Taxonomy" id="56110"/>
    <lineage>
        <taxon>Bacteria</taxon>
        <taxon>Bacillati</taxon>
        <taxon>Cyanobacteriota</taxon>
        <taxon>Cyanophyceae</taxon>
        <taxon>Oscillatoriophycideae</taxon>
        <taxon>Oscillatoriales</taxon>
        <taxon>Oscillatoriaceae</taxon>
        <taxon>Oscillatoria</taxon>
    </lineage>
</organism>
<dbReference type="PROSITE" id="PS50878">
    <property type="entry name" value="RT_POL"/>
    <property type="match status" value="1"/>
</dbReference>
<dbReference type="HOGENOM" id="CLU_013584_15_4_3"/>
<dbReference type="InterPro" id="IPR000477">
    <property type="entry name" value="RT_dom"/>
</dbReference>
<feature type="domain" description="Reverse transcriptase" evidence="2">
    <location>
        <begin position="83"/>
        <end position="335"/>
    </location>
</feature>
<dbReference type="Pfam" id="PF08388">
    <property type="entry name" value="GIIM"/>
    <property type="match status" value="1"/>
</dbReference>
<dbReference type="PANTHER" id="PTHR34047:SF10">
    <property type="entry name" value="GROUP II INTRON-ASSOCIATED OPEN READING FRAME"/>
    <property type="match status" value="1"/>
</dbReference>
<dbReference type="InterPro" id="IPR043502">
    <property type="entry name" value="DNA/RNA_pol_sf"/>
</dbReference>
<dbReference type="EMBL" id="CP003607">
    <property type="protein sequence ID" value="AFY82020.1"/>
    <property type="molecule type" value="Genomic_DNA"/>
</dbReference>
<dbReference type="Proteomes" id="UP000010367">
    <property type="component" value="Chromosome"/>
</dbReference>
<keyword evidence="3" id="KW-0695">RNA-directed DNA polymerase</keyword>
<evidence type="ECO:0000313" key="4">
    <source>
        <dbReference type="Proteomes" id="UP000010367"/>
    </source>
</evidence>
<keyword evidence="4" id="KW-1185">Reference proteome</keyword>
<dbReference type="InterPro" id="IPR003615">
    <property type="entry name" value="HNH_nuc"/>
</dbReference>
<dbReference type="RefSeq" id="WP_015148662.1">
    <property type="nucleotide sequence ID" value="NC_019693.1"/>
</dbReference>
<dbReference type="NCBIfam" id="TIGR04416">
    <property type="entry name" value="group_II_RT_mat"/>
    <property type="match status" value="1"/>
</dbReference>
<dbReference type="CDD" id="cd00085">
    <property type="entry name" value="HNHc"/>
    <property type="match status" value="1"/>
</dbReference>
<feature type="compositionally biased region" description="Polar residues" evidence="1">
    <location>
        <begin position="566"/>
        <end position="575"/>
    </location>
</feature>
<dbReference type="InterPro" id="IPR051083">
    <property type="entry name" value="GrpII_Intron_Splice-Mob/Def"/>
</dbReference>
<evidence type="ECO:0000313" key="3">
    <source>
        <dbReference type="EMBL" id="AFY82020.1"/>
    </source>
</evidence>
<dbReference type="InParanoid" id="K9THJ4"/>